<comment type="subcellular location">
    <subcellularLocation>
        <location evidence="1">Secreted</location>
    </subcellularLocation>
</comment>
<dbReference type="PRINTS" id="PR00437">
    <property type="entry name" value="SMALLCYTKCXC"/>
</dbReference>
<dbReference type="PANTHER" id="PTHR12015:SF198">
    <property type="entry name" value="PLATELET BASIC PROTEIN"/>
    <property type="match status" value="1"/>
</dbReference>
<dbReference type="InterPro" id="IPR033899">
    <property type="entry name" value="CXC_Chemokine_domain"/>
</dbReference>
<dbReference type="PANTHER" id="PTHR12015">
    <property type="entry name" value="SMALL INDUCIBLE CYTOKINE A"/>
    <property type="match status" value="1"/>
</dbReference>
<evidence type="ECO:0000259" key="6">
    <source>
        <dbReference type="SMART" id="SM00199"/>
    </source>
</evidence>
<dbReference type="GO" id="GO:0006952">
    <property type="term" value="P:defense response"/>
    <property type="evidence" value="ECO:0007669"/>
    <property type="project" value="InterPro"/>
</dbReference>
<dbReference type="InterPro" id="IPR001811">
    <property type="entry name" value="Chemokine_IL8-like_dom"/>
</dbReference>
<dbReference type="FunFam" id="2.40.50.40:FF:000004">
    <property type="entry name" value="C-X-C motif chemokine"/>
    <property type="match status" value="1"/>
</dbReference>
<dbReference type="AlphaFoldDB" id="A0A8C6UVV5"/>
<keyword evidence="3" id="KW-0202">Cytokine</keyword>
<comment type="similarity">
    <text evidence="2">Belongs to the intercrine alpha (chemokine CxC) family.</text>
</comment>
<keyword evidence="4" id="KW-0964">Secreted</keyword>
<dbReference type="InterPro" id="IPR039809">
    <property type="entry name" value="Chemokine_b/g/d"/>
</dbReference>
<reference evidence="7" key="1">
    <citation type="submission" date="2025-08" db="UniProtKB">
        <authorList>
            <consortium name="Ensembl"/>
        </authorList>
    </citation>
    <scope>IDENTIFICATION</scope>
</reference>
<dbReference type="GO" id="GO:0008009">
    <property type="term" value="F:chemokine activity"/>
    <property type="evidence" value="ECO:0007669"/>
    <property type="project" value="InterPro"/>
</dbReference>
<evidence type="ECO:0000256" key="2">
    <source>
        <dbReference type="ARBA" id="ARBA00010665"/>
    </source>
</evidence>
<reference evidence="7" key="2">
    <citation type="submission" date="2025-09" db="UniProtKB">
        <authorList>
            <consortium name="Ensembl"/>
        </authorList>
    </citation>
    <scope>IDENTIFICATION</scope>
</reference>
<evidence type="ECO:0000313" key="8">
    <source>
        <dbReference type="Proteomes" id="UP000694523"/>
    </source>
</evidence>
<sequence length="106" mass="12246">KNSQVFTCSSTIHFVISILELQMNTYIVGMLQGEQALNLRCQCIENESRRVGRYLGKVEVYPPNSHCKETEIIATLKKDGQRICLDPNAQWVKRILRRNQKSKSIH</sequence>
<dbReference type="PRINTS" id="PR00436">
    <property type="entry name" value="INTERLEUKIN8"/>
</dbReference>
<organism evidence="7 8">
    <name type="scientific">Neogobius melanostomus</name>
    <name type="common">round goby</name>
    <dbReference type="NCBI Taxonomy" id="47308"/>
    <lineage>
        <taxon>Eukaryota</taxon>
        <taxon>Metazoa</taxon>
        <taxon>Chordata</taxon>
        <taxon>Craniata</taxon>
        <taxon>Vertebrata</taxon>
        <taxon>Euteleostomi</taxon>
        <taxon>Actinopterygii</taxon>
        <taxon>Neopterygii</taxon>
        <taxon>Teleostei</taxon>
        <taxon>Neoteleostei</taxon>
        <taxon>Acanthomorphata</taxon>
        <taxon>Gobiaria</taxon>
        <taxon>Gobiiformes</taxon>
        <taxon>Gobioidei</taxon>
        <taxon>Gobiidae</taxon>
        <taxon>Benthophilinae</taxon>
        <taxon>Neogobiini</taxon>
        <taxon>Neogobius</taxon>
    </lineage>
</organism>
<dbReference type="Pfam" id="PF00048">
    <property type="entry name" value="IL8"/>
    <property type="match status" value="1"/>
</dbReference>
<comment type="function">
    <text evidence="5">Ligand for cxcr3.2. Chemotactic for macrophages.</text>
</comment>
<protein>
    <recommendedName>
        <fullName evidence="6">Chemokine interleukin-8-like domain-containing protein</fullName>
    </recommendedName>
</protein>
<feature type="domain" description="Chemokine interleukin-8-like" evidence="6">
    <location>
        <begin position="38"/>
        <end position="99"/>
    </location>
</feature>
<dbReference type="InterPro" id="IPR036048">
    <property type="entry name" value="Interleukin_8-like_sf"/>
</dbReference>
<keyword evidence="8" id="KW-1185">Reference proteome</keyword>
<evidence type="ECO:0000256" key="5">
    <source>
        <dbReference type="ARBA" id="ARBA00054901"/>
    </source>
</evidence>
<dbReference type="SMART" id="SM00199">
    <property type="entry name" value="SCY"/>
    <property type="match status" value="1"/>
</dbReference>
<dbReference type="InterPro" id="IPR001089">
    <property type="entry name" value="Chemokine_CXC"/>
</dbReference>
<proteinExistence type="inferred from homology"/>
<dbReference type="GO" id="GO:0042056">
    <property type="term" value="F:chemoattractant activity"/>
    <property type="evidence" value="ECO:0007669"/>
    <property type="project" value="UniProtKB-ARBA"/>
</dbReference>
<evidence type="ECO:0000256" key="3">
    <source>
        <dbReference type="ARBA" id="ARBA00022514"/>
    </source>
</evidence>
<dbReference type="GO" id="GO:0005615">
    <property type="term" value="C:extracellular space"/>
    <property type="evidence" value="ECO:0007669"/>
    <property type="project" value="UniProtKB-KW"/>
</dbReference>
<dbReference type="CDD" id="cd00273">
    <property type="entry name" value="Chemokine_CXC"/>
    <property type="match status" value="1"/>
</dbReference>
<dbReference type="Proteomes" id="UP000694523">
    <property type="component" value="Unplaced"/>
</dbReference>
<name>A0A8C6UVV5_9GOBI</name>
<dbReference type="Gene3D" id="2.40.50.40">
    <property type="match status" value="1"/>
</dbReference>
<evidence type="ECO:0000256" key="1">
    <source>
        <dbReference type="ARBA" id="ARBA00004613"/>
    </source>
</evidence>
<dbReference type="Ensembl" id="ENSNMLT00000043071.1">
    <property type="protein sequence ID" value="ENSNMLP00000038696.1"/>
    <property type="gene ID" value="ENSNMLG00000023836.1"/>
</dbReference>
<dbReference type="GO" id="GO:0006955">
    <property type="term" value="P:immune response"/>
    <property type="evidence" value="ECO:0007669"/>
    <property type="project" value="InterPro"/>
</dbReference>
<accession>A0A8C6UVV5</accession>
<evidence type="ECO:0000256" key="4">
    <source>
        <dbReference type="ARBA" id="ARBA00022525"/>
    </source>
</evidence>
<evidence type="ECO:0000313" key="7">
    <source>
        <dbReference type="Ensembl" id="ENSNMLP00000038696.1"/>
    </source>
</evidence>
<dbReference type="SUPFAM" id="SSF54117">
    <property type="entry name" value="Interleukin 8-like chemokines"/>
    <property type="match status" value="1"/>
</dbReference>